<dbReference type="RefSeq" id="WP_056562680.1">
    <property type="nucleotide sequence ID" value="NZ_CP033334.1"/>
</dbReference>
<protein>
    <submittedName>
        <fullName evidence="1">Uncharacterized protein</fullName>
    </submittedName>
</protein>
<dbReference type="InterPro" id="IPR013766">
    <property type="entry name" value="Thioredoxin_domain"/>
</dbReference>
<dbReference type="Pfam" id="PF00085">
    <property type="entry name" value="Thioredoxin"/>
    <property type="match status" value="1"/>
</dbReference>
<dbReference type="InterPro" id="IPR017937">
    <property type="entry name" value="Thioredoxin_CS"/>
</dbReference>
<dbReference type="Proteomes" id="UP000093737">
    <property type="component" value="Unassembled WGS sequence"/>
</dbReference>
<organism evidence="1 2">
    <name type="scientific">Rhizobium loti</name>
    <name type="common">Mesorhizobium loti</name>
    <dbReference type="NCBI Taxonomy" id="381"/>
    <lineage>
        <taxon>Bacteria</taxon>
        <taxon>Pseudomonadati</taxon>
        <taxon>Pseudomonadota</taxon>
        <taxon>Alphaproteobacteria</taxon>
        <taxon>Hyphomicrobiales</taxon>
        <taxon>Phyllobacteriaceae</taxon>
        <taxon>Mesorhizobium</taxon>
    </lineage>
</organism>
<dbReference type="InterPro" id="IPR036249">
    <property type="entry name" value="Thioredoxin-like_sf"/>
</dbReference>
<evidence type="ECO:0000313" key="1">
    <source>
        <dbReference type="EMBL" id="OBQ72239.1"/>
    </source>
</evidence>
<sequence>MNRRQFATFAVATSLIAAISALPAVAANRQHFSGEAFSAAQKRNARILVDISANWCPTCRAQEPIVNALMDEAGNQNVVIFDVDFDTQKEVVRYFNARTQSTLIAFRGPNETGRSVGDTAPQSIASLVQSTH</sequence>
<dbReference type="PROSITE" id="PS00194">
    <property type="entry name" value="THIOREDOXIN_1"/>
    <property type="match status" value="1"/>
</dbReference>
<accession>A0A6M7U4U3</accession>
<dbReference type="EMBL" id="LYTK01000001">
    <property type="protein sequence ID" value="OBQ72239.1"/>
    <property type="molecule type" value="Genomic_DNA"/>
</dbReference>
<dbReference type="GO" id="GO:0015036">
    <property type="term" value="F:disulfide oxidoreductase activity"/>
    <property type="evidence" value="ECO:0007669"/>
    <property type="project" value="UniProtKB-ARBA"/>
</dbReference>
<comment type="caution">
    <text evidence="1">The sequence shown here is derived from an EMBL/GenBank/DDBJ whole genome shotgun (WGS) entry which is preliminary data.</text>
</comment>
<dbReference type="SUPFAM" id="SSF52833">
    <property type="entry name" value="Thioredoxin-like"/>
    <property type="match status" value="1"/>
</dbReference>
<gene>
    <name evidence="1" type="ORF">A8145_05305</name>
</gene>
<reference evidence="1 2" key="1">
    <citation type="submission" date="2016-05" db="EMBL/GenBank/DDBJ databases">
        <authorList>
            <person name="Ramsay J.P."/>
        </authorList>
    </citation>
    <scope>NUCLEOTIDE SEQUENCE [LARGE SCALE GENOMIC DNA]</scope>
    <source>
        <strain evidence="1 2">NZP2042</strain>
    </source>
</reference>
<dbReference type="CDD" id="cd02947">
    <property type="entry name" value="TRX_family"/>
    <property type="match status" value="1"/>
</dbReference>
<name>A0A6M7U4U3_RHILI</name>
<evidence type="ECO:0000313" key="2">
    <source>
        <dbReference type="Proteomes" id="UP000093737"/>
    </source>
</evidence>
<dbReference type="PROSITE" id="PS51352">
    <property type="entry name" value="THIOREDOXIN_2"/>
    <property type="match status" value="1"/>
</dbReference>
<dbReference type="AlphaFoldDB" id="A0A6M7U4U3"/>
<proteinExistence type="predicted"/>
<dbReference type="Gene3D" id="3.40.30.10">
    <property type="entry name" value="Glutaredoxin"/>
    <property type="match status" value="1"/>
</dbReference>